<keyword evidence="6" id="KW-1185">Reference proteome</keyword>
<dbReference type="InterPro" id="IPR011517">
    <property type="entry name" value="RNA_pol_sigma70_ECF-like"/>
</dbReference>
<dbReference type="NCBIfam" id="TIGR02937">
    <property type="entry name" value="sigma70-ECF"/>
    <property type="match status" value="1"/>
</dbReference>
<dbReference type="SUPFAM" id="SSF88659">
    <property type="entry name" value="Sigma3 and sigma4 domains of RNA polymerase sigma factors"/>
    <property type="match status" value="1"/>
</dbReference>
<sequence length="225" mass="24659">MAGLELLEAPRTAAVGRPSAEAAVLQSASTDDGSALGSEEAGAEVTALLQRWGGGDAKALDALLPLVYADLRAIARRELYGHRGHDTLQPTALVNDVFLRLLGSDRPQCLGSRAHLFHTAARIMRQLLVDRARRAACDKHGGAWKRDDFACALDLPIPERTLLPELDVALDELAKLDARMAKVVELRYFTGLSVAEVARLLEVEERTVYRDWAAARAWLRDRLSE</sequence>
<gene>
    <name evidence="5" type="ORF">LA76x_4742</name>
</gene>
<evidence type="ECO:0000256" key="3">
    <source>
        <dbReference type="ARBA" id="ARBA00023163"/>
    </source>
</evidence>
<protein>
    <submittedName>
        <fullName evidence="5">RNA polymerase sigma factor, TIGR02999 family protein</fullName>
    </submittedName>
</protein>
<dbReference type="KEGG" id="laq:GLA29479_3828"/>
<dbReference type="EMBL" id="CP011129">
    <property type="protein sequence ID" value="ALN82845.1"/>
    <property type="molecule type" value="Genomic_DNA"/>
</dbReference>
<dbReference type="InterPro" id="IPR036388">
    <property type="entry name" value="WH-like_DNA-bd_sf"/>
</dbReference>
<dbReference type="NCBIfam" id="TIGR02999">
    <property type="entry name" value="Sig-70_X6"/>
    <property type="match status" value="1"/>
</dbReference>
<dbReference type="Pfam" id="PF07638">
    <property type="entry name" value="Sigma70_ECF"/>
    <property type="match status" value="1"/>
</dbReference>
<evidence type="ECO:0000313" key="5">
    <source>
        <dbReference type="EMBL" id="ALN82845.1"/>
    </source>
</evidence>
<dbReference type="PANTHER" id="PTHR43133:SF39">
    <property type="entry name" value="SIMILAR TO RNA POLYMERASE SIGMA-E FACTOR"/>
    <property type="match status" value="1"/>
</dbReference>
<organism evidence="5 6">
    <name type="scientific">Lysobacter antibioticus</name>
    <dbReference type="NCBI Taxonomy" id="84531"/>
    <lineage>
        <taxon>Bacteria</taxon>
        <taxon>Pseudomonadati</taxon>
        <taxon>Pseudomonadota</taxon>
        <taxon>Gammaproteobacteria</taxon>
        <taxon>Lysobacterales</taxon>
        <taxon>Lysobacteraceae</taxon>
        <taxon>Lysobacter</taxon>
    </lineage>
</organism>
<keyword evidence="2" id="KW-0731">Sigma factor</keyword>
<dbReference type="Gene3D" id="1.10.10.10">
    <property type="entry name" value="Winged helix-like DNA-binding domain superfamily/Winged helix DNA-binding domain"/>
    <property type="match status" value="1"/>
</dbReference>
<evidence type="ECO:0000313" key="6">
    <source>
        <dbReference type="Proteomes" id="UP000060787"/>
    </source>
</evidence>
<dbReference type="STRING" id="84531.LA76x_4742"/>
<dbReference type="AlphaFoldDB" id="A0A0S2FH32"/>
<keyword evidence="3" id="KW-0804">Transcription</keyword>
<proteinExistence type="predicted"/>
<dbReference type="eggNOG" id="COG1595">
    <property type="taxonomic scope" value="Bacteria"/>
</dbReference>
<dbReference type="KEGG" id="lab:LA76x_4742"/>
<accession>A0A0S2FH32</accession>
<feature type="domain" description="RNA polymerase sigma-70 ECF-like HTH" evidence="4">
    <location>
        <begin position="43"/>
        <end position="224"/>
    </location>
</feature>
<dbReference type="PATRIC" id="fig|84531.7.peg.3752"/>
<evidence type="ECO:0000256" key="1">
    <source>
        <dbReference type="ARBA" id="ARBA00023015"/>
    </source>
</evidence>
<keyword evidence="1" id="KW-0805">Transcription regulation</keyword>
<name>A0A0S2FH32_LYSAN</name>
<dbReference type="GO" id="GO:0006352">
    <property type="term" value="P:DNA-templated transcription initiation"/>
    <property type="evidence" value="ECO:0007669"/>
    <property type="project" value="InterPro"/>
</dbReference>
<evidence type="ECO:0000259" key="4">
    <source>
        <dbReference type="Pfam" id="PF07638"/>
    </source>
</evidence>
<dbReference type="PANTHER" id="PTHR43133">
    <property type="entry name" value="RNA POLYMERASE ECF-TYPE SIGMA FACTO"/>
    <property type="match status" value="1"/>
</dbReference>
<dbReference type="Proteomes" id="UP000060787">
    <property type="component" value="Chromosome"/>
</dbReference>
<dbReference type="InterPro" id="IPR014284">
    <property type="entry name" value="RNA_pol_sigma-70_dom"/>
</dbReference>
<reference evidence="5 6" key="1">
    <citation type="journal article" date="2015" name="BMC Genomics">
        <title>Comparative genomics and metabolic profiling of the genus Lysobacter.</title>
        <authorList>
            <person name="de Bruijn I."/>
            <person name="Cheng X."/>
            <person name="de Jager V."/>
            <person name="Exposito R.G."/>
            <person name="Watrous J."/>
            <person name="Patel N."/>
            <person name="Postma J."/>
            <person name="Dorrestein P.C."/>
            <person name="Kobayashi D."/>
            <person name="Raaijmakers J.M."/>
        </authorList>
    </citation>
    <scope>NUCLEOTIDE SEQUENCE [LARGE SCALE GENOMIC DNA]</scope>
    <source>
        <strain evidence="5 6">76</strain>
    </source>
</reference>
<dbReference type="InterPro" id="IPR053812">
    <property type="entry name" value="HTH_Sigma70_ECF-like"/>
</dbReference>
<dbReference type="GO" id="GO:0016987">
    <property type="term" value="F:sigma factor activity"/>
    <property type="evidence" value="ECO:0007669"/>
    <property type="project" value="UniProtKB-KW"/>
</dbReference>
<dbReference type="InterPro" id="IPR039425">
    <property type="entry name" value="RNA_pol_sigma-70-like"/>
</dbReference>
<evidence type="ECO:0000256" key="2">
    <source>
        <dbReference type="ARBA" id="ARBA00023082"/>
    </source>
</evidence>
<dbReference type="RefSeq" id="WP_169795687.1">
    <property type="nucleotide sequence ID" value="NZ_CP011129.1"/>
</dbReference>
<dbReference type="InterPro" id="IPR013324">
    <property type="entry name" value="RNA_pol_sigma_r3/r4-like"/>
</dbReference>